<proteinExistence type="predicted"/>
<dbReference type="AlphaFoldDB" id="A0AAW2NR93"/>
<organism evidence="3">
    <name type="scientific">Sesamum radiatum</name>
    <name type="common">Black benniseed</name>
    <dbReference type="NCBI Taxonomy" id="300843"/>
    <lineage>
        <taxon>Eukaryota</taxon>
        <taxon>Viridiplantae</taxon>
        <taxon>Streptophyta</taxon>
        <taxon>Embryophyta</taxon>
        <taxon>Tracheophyta</taxon>
        <taxon>Spermatophyta</taxon>
        <taxon>Magnoliopsida</taxon>
        <taxon>eudicotyledons</taxon>
        <taxon>Gunneridae</taxon>
        <taxon>Pentapetalae</taxon>
        <taxon>asterids</taxon>
        <taxon>lamiids</taxon>
        <taxon>Lamiales</taxon>
        <taxon>Pedaliaceae</taxon>
        <taxon>Sesamum</taxon>
    </lineage>
</organism>
<comment type="caution">
    <text evidence="3">The sequence shown here is derived from an EMBL/GenBank/DDBJ whole genome shotgun (WGS) entry which is preliminary data.</text>
</comment>
<feature type="region of interest" description="Disordered" evidence="1">
    <location>
        <begin position="85"/>
        <end position="110"/>
    </location>
</feature>
<name>A0AAW2NR93_SESRA</name>
<dbReference type="EMBL" id="JACGWJ010000019">
    <property type="protein sequence ID" value="KAL0345036.1"/>
    <property type="molecule type" value="Genomic_DNA"/>
</dbReference>
<evidence type="ECO:0000256" key="2">
    <source>
        <dbReference type="SAM" id="SignalP"/>
    </source>
</evidence>
<evidence type="ECO:0000313" key="3">
    <source>
        <dbReference type="EMBL" id="KAL0345036.1"/>
    </source>
</evidence>
<dbReference type="InterPro" id="IPR011051">
    <property type="entry name" value="RmlC_Cupin_sf"/>
</dbReference>
<reference evidence="3" key="1">
    <citation type="submission" date="2020-06" db="EMBL/GenBank/DDBJ databases">
        <authorList>
            <person name="Li T."/>
            <person name="Hu X."/>
            <person name="Zhang T."/>
            <person name="Song X."/>
            <person name="Zhang H."/>
            <person name="Dai N."/>
            <person name="Sheng W."/>
            <person name="Hou X."/>
            <person name="Wei L."/>
        </authorList>
    </citation>
    <scope>NUCLEOTIDE SEQUENCE</scope>
    <source>
        <strain evidence="3">G02</strain>
        <tissue evidence="3">Leaf</tissue>
    </source>
</reference>
<sequence length="110" mass="11828">MHLPYLFIFSLVAAATSDALVQDFCVADLSLPAGPAGYPCKKSASVTEDDFFYHGLATPGSTKNILGAGVTTAFDSQFPGVNGLNGRWAESSPSTATRRRRNSWWLSRGR</sequence>
<dbReference type="PANTHER" id="PTHR31238">
    <property type="entry name" value="GERMIN-LIKE PROTEIN SUBFAMILY 3 MEMBER 3"/>
    <property type="match status" value="1"/>
</dbReference>
<dbReference type="Gene3D" id="2.60.120.10">
    <property type="entry name" value="Jelly Rolls"/>
    <property type="match status" value="1"/>
</dbReference>
<evidence type="ECO:0000256" key="1">
    <source>
        <dbReference type="SAM" id="MobiDB-lite"/>
    </source>
</evidence>
<reference evidence="3" key="2">
    <citation type="journal article" date="2024" name="Plant">
        <title>Genomic evolution and insights into agronomic trait innovations of Sesamum species.</title>
        <authorList>
            <person name="Miao H."/>
            <person name="Wang L."/>
            <person name="Qu L."/>
            <person name="Liu H."/>
            <person name="Sun Y."/>
            <person name="Le M."/>
            <person name="Wang Q."/>
            <person name="Wei S."/>
            <person name="Zheng Y."/>
            <person name="Lin W."/>
            <person name="Duan Y."/>
            <person name="Cao H."/>
            <person name="Xiong S."/>
            <person name="Wang X."/>
            <person name="Wei L."/>
            <person name="Li C."/>
            <person name="Ma Q."/>
            <person name="Ju M."/>
            <person name="Zhao R."/>
            <person name="Li G."/>
            <person name="Mu C."/>
            <person name="Tian Q."/>
            <person name="Mei H."/>
            <person name="Zhang T."/>
            <person name="Gao T."/>
            <person name="Zhang H."/>
        </authorList>
    </citation>
    <scope>NUCLEOTIDE SEQUENCE</scope>
    <source>
        <strain evidence="3">G02</strain>
    </source>
</reference>
<dbReference type="InterPro" id="IPR014710">
    <property type="entry name" value="RmlC-like_jellyroll"/>
</dbReference>
<feature type="chain" id="PRO_5043621170" evidence="2">
    <location>
        <begin position="20"/>
        <end position="110"/>
    </location>
</feature>
<protein>
    <submittedName>
        <fullName evidence="3">Germin-like protein</fullName>
    </submittedName>
</protein>
<accession>A0AAW2NR93</accession>
<dbReference type="SUPFAM" id="SSF51182">
    <property type="entry name" value="RmlC-like cupins"/>
    <property type="match status" value="1"/>
</dbReference>
<gene>
    <name evidence="3" type="ORF">Sradi_4334900</name>
</gene>
<keyword evidence="2" id="KW-0732">Signal</keyword>
<feature type="signal peptide" evidence="2">
    <location>
        <begin position="1"/>
        <end position="19"/>
    </location>
</feature>